<dbReference type="RefSeq" id="WP_160927889.1">
    <property type="nucleotide sequence ID" value="NZ_WWEU01000002.1"/>
</dbReference>
<dbReference type="EMBL" id="WWEU01000002">
    <property type="protein sequence ID" value="MYM58734.1"/>
    <property type="molecule type" value="Genomic_DNA"/>
</dbReference>
<gene>
    <name evidence="1" type="ORF">GTG28_05760</name>
    <name evidence="2" type="ORF">GTG28_05820</name>
</gene>
<dbReference type="EMBL" id="WWEU01000002">
    <property type="protein sequence ID" value="MYM58723.1"/>
    <property type="molecule type" value="Genomic_DNA"/>
</dbReference>
<evidence type="ECO:0000313" key="1">
    <source>
        <dbReference type="EMBL" id="MYM58723.1"/>
    </source>
</evidence>
<evidence type="ECO:0000313" key="2">
    <source>
        <dbReference type="EMBL" id="MYM58734.1"/>
    </source>
</evidence>
<protein>
    <submittedName>
        <fullName evidence="2">Uncharacterized protein</fullName>
    </submittedName>
</protein>
<keyword evidence="3" id="KW-1185">Reference proteome</keyword>
<reference evidence="2 3" key="1">
    <citation type="submission" date="2020-01" db="EMBL/GenBank/DDBJ databases">
        <title>Draft Genome Sequence of Vibrio sp. strain OCN044, Isolated from a Healthy Coral at Palmyra Atoll.</title>
        <authorList>
            <person name="Videau P."/>
            <person name="Loughran R."/>
            <person name="Esquivel A."/>
            <person name="Deadmond M."/>
            <person name="Paddock B.E."/>
            <person name="Saw J.H."/>
            <person name="Ushijima B."/>
        </authorList>
    </citation>
    <scope>NUCLEOTIDE SEQUENCE [LARGE SCALE GENOMIC DNA]</scope>
    <source>
        <strain evidence="2 3">OCN044</strain>
    </source>
</reference>
<accession>A0A6L8LRL5</accession>
<proteinExistence type="predicted"/>
<sequence>MNISQLDDQLLNQELEQFVIIMQGWINGKDIDPDALHFIRMRMELLQSQILEGTHNGF</sequence>
<dbReference type="Proteomes" id="UP000478571">
    <property type="component" value="Unassembled WGS sequence"/>
</dbReference>
<comment type="caution">
    <text evidence="2">The sequence shown here is derived from an EMBL/GenBank/DDBJ whole genome shotgun (WGS) entry which is preliminary data.</text>
</comment>
<dbReference type="AlphaFoldDB" id="A0A6L8LRL5"/>
<name>A0A6L8LRL5_9VIBR</name>
<evidence type="ECO:0000313" key="3">
    <source>
        <dbReference type="Proteomes" id="UP000478571"/>
    </source>
</evidence>
<organism evidence="2 3">
    <name type="scientific">Vibrio tetraodonis subsp. pristinus</name>
    <dbReference type="NCBI Taxonomy" id="2695891"/>
    <lineage>
        <taxon>Bacteria</taxon>
        <taxon>Pseudomonadati</taxon>
        <taxon>Pseudomonadota</taxon>
        <taxon>Gammaproteobacteria</taxon>
        <taxon>Vibrionales</taxon>
        <taxon>Vibrionaceae</taxon>
        <taxon>Vibrio</taxon>
    </lineage>
</organism>